<keyword evidence="1" id="KW-1133">Transmembrane helix</keyword>
<dbReference type="Pfam" id="PF20332">
    <property type="entry name" value="DUF6627"/>
    <property type="match status" value="1"/>
</dbReference>
<sequence>MWRFLRNRLLVFSILGWFTFFVGSPAMAGLVESKAPDQISNYNRDEDINKIRRALENKLVQEKLKAYGLTKEEVEKKLSEMNDEQIRMLASASDKLLAGGDGLGVVVTVLVILILLVILLKLLNKEIIIR</sequence>
<evidence type="ECO:0000256" key="1">
    <source>
        <dbReference type="SAM" id="Phobius"/>
    </source>
</evidence>
<keyword evidence="3" id="KW-1185">Reference proteome</keyword>
<dbReference type="RefSeq" id="WP_079653652.1">
    <property type="nucleotide sequence ID" value="NZ_LT670846.1"/>
</dbReference>
<gene>
    <name evidence="2" type="ORF">SAMN05444391_0484</name>
</gene>
<evidence type="ECO:0008006" key="4">
    <source>
        <dbReference type="Google" id="ProtNLM"/>
    </source>
</evidence>
<keyword evidence="1" id="KW-0472">Membrane</keyword>
<reference evidence="2 3" key="1">
    <citation type="submission" date="2016-11" db="EMBL/GenBank/DDBJ databases">
        <authorList>
            <person name="Jaros S."/>
            <person name="Januszkiewicz K."/>
            <person name="Wedrychowicz H."/>
        </authorList>
    </citation>
    <scope>NUCLEOTIDE SEQUENCE [LARGE SCALE GENOMIC DNA]</scope>
    <source>
        <strain evidence="2 3">DSM 19557</strain>
    </source>
</reference>
<dbReference type="OrthoDB" id="15012at2"/>
<dbReference type="STRING" id="381751.SAMN05444391_0484"/>
<evidence type="ECO:0000313" key="3">
    <source>
        <dbReference type="Proteomes" id="UP000189810"/>
    </source>
</evidence>
<dbReference type="NCBIfam" id="NF033919">
    <property type="entry name" value="PA2779_fam"/>
    <property type="match status" value="1"/>
</dbReference>
<dbReference type="Proteomes" id="UP000189810">
    <property type="component" value="Chromosome I"/>
</dbReference>
<name>A0A1M6R1N3_9AQUI</name>
<proteinExistence type="predicted"/>
<feature type="transmembrane region" description="Helical" evidence="1">
    <location>
        <begin position="103"/>
        <end position="123"/>
    </location>
</feature>
<dbReference type="AlphaFoldDB" id="A0A1M6R1N3"/>
<accession>A0A1M6R1N3</accession>
<protein>
    <recommendedName>
        <fullName evidence="4">PA2779 family protein</fullName>
    </recommendedName>
</protein>
<organism evidence="2 3">
    <name type="scientific">Thermocrinis minervae</name>
    <dbReference type="NCBI Taxonomy" id="381751"/>
    <lineage>
        <taxon>Bacteria</taxon>
        <taxon>Pseudomonadati</taxon>
        <taxon>Aquificota</taxon>
        <taxon>Aquificia</taxon>
        <taxon>Aquificales</taxon>
        <taxon>Aquificaceae</taxon>
        <taxon>Thermocrinis</taxon>
    </lineage>
</organism>
<keyword evidence="1" id="KW-0812">Transmembrane</keyword>
<dbReference type="EMBL" id="LT670846">
    <property type="protein sequence ID" value="SHK26411.1"/>
    <property type="molecule type" value="Genomic_DNA"/>
</dbReference>
<dbReference type="InterPro" id="IPR046735">
    <property type="entry name" value="PA2779-like"/>
</dbReference>
<evidence type="ECO:0000313" key="2">
    <source>
        <dbReference type="EMBL" id="SHK26411.1"/>
    </source>
</evidence>